<reference evidence="5" key="1">
    <citation type="submission" date="2018-05" db="EMBL/GenBank/DDBJ databases">
        <authorList>
            <person name="Lanie J.A."/>
            <person name="Ng W.-L."/>
            <person name="Kazmierczak K.M."/>
            <person name="Andrzejewski T.M."/>
            <person name="Davidsen T.M."/>
            <person name="Wayne K.J."/>
            <person name="Tettelin H."/>
            <person name="Glass J.I."/>
            <person name="Rusch D."/>
            <person name="Podicherti R."/>
            <person name="Tsui H.-C.T."/>
            <person name="Winkler M.E."/>
        </authorList>
    </citation>
    <scope>NUCLEOTIDE SEQUENCE</scope>
</reference>
<keyword evidence="4" id="KW-0949">S-adenosyl-L-methionine</keyword>
<dbReference type="Pfam" id="PF00145">
    <property type="entry name" value="DNA_methylase"/>
    <property type="match status" value="1"/>
</dbReference>
<sequence>MAERYKVGSLFAGVGGIELGFQQAGGDSNFEILWANEFDENACRTYRLNFEHELIEQDVHELDARKLPVVDVLTAGFPCQAFSVAGYREGFRDPRGNLFFEIMRVIEELPEKPKVLFLENVKNFYGHDDGKTYKIVKQALESHGYSVFTEILNTAEYTEIPHNRERTFIICFRDELGWALDNPKTTCSWVFDSLFPPPKSEERLHVSEMLEKGKADDRYYYGESVYMYDQLKEVMKSRDTVYQFRRKYVRENKSNLCPTLTANMGTGGHNVPLIIDDWGFRKLTPRECFRFQGFGDSYKFPDNVAVSQLYKQAGNSVSVPLIQRLAGPVKEALDRKYS</sequence>
<evidence type="ECO:0000313" key="5">
    <source>
        <dbReference type="EMBL" id="SVB24572.1"/>
    </source>
</evidence>
<dbReference type="EMBL" id="UINC01034160">
    <property type="protein sequence ID" value="SVB24572.1"/>
    <property type="molecule type" value="Genomic_DNA"/>
</dbReference>
<dbReference type="GO" id="GO:0003886">
    <property type="term" value="F:DNA (cytosine-5-)-methyltransferase activity"/>
    <property type="evidence" value="ECO:0007669"/>
    <property type="project" value="UniProtKB-EC"/>
</dbReference>
<name>A0A382CFJ6_9ZZZZ</name>
<evidence type="ECO:0000256" key="2">
    <source>
        <dbReference type="ARBA" id="ARBA00022603"/>
    </source>
</evidence>
<dbReference type="InterPro" id="IPR001525">
    <property type="entry name" value="C5_MeTfrase"/>
</dbReference>
<dbReference type="PANTHER" id="PTHR46098">
    <property type="entry name" value="TRNA (CYTOSINE(38)-C(5))-METHYLTRANSFERASE"/>
    <property type="match status" value="1"/>
</dbReference>
<dbReference type="InterPro" id="IPR050750">
    <property type="entry name" value="C5-MTase"/>
</dbReference>
<dbReference type="PANTHER" id="PTHR46098:SF1">
    <property type="entry name" value="TRNA (CYTOSINE(38)-C(5))-METHYLTRANSFERASE"/>
    <property type="match status" value="1"/>
</dbReference>
<dbReference type="PRINTS" id="PR00105">
    <property type="entry name" value="C5METTRFRASE"/>
</dbReference>
<organism evidence="5">
    <name type="scientific">marine metagenome</name>
    <dbReference type="NCBI Taxonomy" id="408172"/>
    <lineage>
        <taxon>unclassified sequences</taxon>
        <taxon>metagenomes</taxon>
        <taxon>ecological metagenomes</taxon>
    </lineage>
</organism>
<protein>
    <recommendedName>
        <fullName evidence="1">DNA (cytosine-5-)-methyltransferase</fullName>
        <ecNumber evidence="1">2.1.1.37</ecNumber>
    </recommendedName>
</protein>
<keyword evidence="2" id="KW-0489">Methyltransferase</keyword>
<dbReference type="PROSITE" id="PS00095">
    <property type="entry name" value="C5_MTASE_2"/>
    <property type="match status" value="1"/>
</dbReference>
<dbReference type="EC" id="2.1.1.37" evidence="1"/>
<dbReference type="Gene3D" id="3.40.50.150">
    <property type="entry name" value="Vaccinia Virus protein VP39"/>
    <property type="match status" value="1"/>
</dbReference>
<evidence type="ECO:0000256" key="3">
    <source>
        <dbReference type="ARBA" id="ARBA00022679"/>
    </source>
</evidence>
<dbReference type="InterPro" id="IPR029063">
    <property type="entry name" value="SAM-dependent_MTases_sf"/>
</dbReference>
<accession>A0A382CFJ6</accession>
<proteinExistence type="predicted"/>
<dbReference type="SUPFAM" id="SSF53335">
    <property type="entry name" value="S-adenosyl-L-methionine-dependent methyltransferases"/>
    <property type="match status" value="1"/>
</dbReference>
<dbReference type="PROSITE" id="PS00094">
    <property type="entry name" value="C5_MTASE_1"/>
    <property type="match status" value="1"/>
</dbReference>
<dbReference type="NCBIfam" id="TIGR00675">
    <property type="entry name" value="dcm"/>
    <property type="match status" value="1"/>
</dbReference>
<dbReference type="Gene3D" id="3.90.120.10">
    <property type="entry name" value="DNA Methylase, subunit A, domain 2"/>
    <property type="match status" value="1"/>
</dbReference>
<evidence type="ECO:0000256" key="1">
    <source>
        <dbReference type="ARBA" id="ARBA00011975"/>
    </source>
</evidence>
<dbReference type="CDD" id="cd00315">
    <property type="entry name" value="Cyt_C5_DNA_methylase"/>
    <property type="match status" value="1"/>
</dbReference>
<dbReference type="InterPro" id="IPR018117">
    <property type="entry name" value="C5_DNA_meth_AS"/>
</dbReference>
<dbReference type="PROSITE" id="PS51679">
    <property type="entry name" value="SAM_MT_C5"/>
    <property type="match status" value="1"/>
</dbReference>
<gene>
    <name evidence="5" type="ORF">METZ01_LOCUS177426</name>
</gene>
<dbReference type="GO" id="GO:0032259">
    <property type="term" value="P:methylation"/>
    <property type="evidence" value="ECO:0007669"/>
    <property type="project" value="UniProtKB-KW"/>
</dbReference>
<keyword evidence="3" id="KW-0808">Transferase</keyword>
<evidence type="ECO:0000256" key="4">
    <source>
        <dbReference type="ARBA" id="ARBA00022691"/>
    </source>
</evidence>
<dbReference type="InterPro" id="IPR031303">
    <property type="entry name" value="C5_meth_CS"/>
</dbReference>
<dbReference type="AlphaFoldDB" id="A0A382CFJ6"/>